<comment type="caution">
    <text evidence="6">The sequence shown here is derived from an EMBL/GenBank/DDBJ whole genome shotgun (WGS) entry which is preliminary data.</text>
</comment>
<dbReference type="GO" id="GO:0005524">
    <property type="term" value="F:ATP binding"/>
    <property type="evidence" value="ECO:0007669"/>
    <property type="project" value="UniProtKB-KW"/>
</dbReference>
<dbReference type="Pfam" id="PF00069">
    <property type="entry name" value="Pkinase"/>
    <property type="match status" value="1"/>
</dbReference>
<evidence type="ECO:0000256" key="3">
    <source>
        <dbReference type="ARBA" id="ARBA00022777"/>
    </source>
</evidence>
<dbReference type="PANTHER" id="PTHR24348">
    <property type="entry name" value="SERINE/THREONINE-PROTEIN KINASE UNC-51-RELATED"/>
    <property type="match status" value="1"/>
</dbReference>
<dbReference type="InterPro" id="IPR000719">
    <property type="entry name" value="Prot_kinase_dom"/>
</dbReference>
<keyword evidence="7" id="KW-1185">Reference proteome</keyword>
<dbReference type="AlphaFoldDB" id="A0AAJ2K0F5"/>
<evidence type="ECO:0000256" key="1">
    <source>
        <dbReference type="ARBA" id="ARBA00022679"/>
    </source>
</evidence>
<reference evidence="7" key="1">
    <citation type="submission" date="2023-09" db="EMBL/GenBank/DDBJ databases">
        <title>Paenibacillus sp. chi10 Genome sequencing and assembly.</title>
        <authorList>
            <person name="Kim I."/>
        </authorList>
    </citation>
    <scope>NUCLEOTIDE SEQUENCE [LARGE SCALE GENOMIC DNA]</scope>
    <source>
        <strain evidence="7">chi10</strain>
    </source>
</reference>
<evidence type="ECO:0000313" key="6">
    <source>
        <dbReference type="EMBL" id="MDT8979296.1"/>
    </source>
</evidence>
<protein>
    <submittedName>
        <fullName evidence="6">Serine/threonine-protein kinase</fullName>
        <ecNumber evidence="6">2.7.11.1</ecNumber>
    </submittedName>
</protein>
<dbReference type="InterPro" id="IPR011009">
    <property type="entry name" value="Kinase-like_dom_sf"/>
</dbReference>
<dbReference type="GO" id="GO:0000407">
    <property type="term" value="C:phagophore assembly site"/>
    <property type="evidence" value="ECO:0007669"/>
    <property type="project" value="TreeGrafter"/>
</dbReference>
<feature type="domain" description="Protein kinase" evidence="5">
    <location>
        <begin position="20"/>
        <end position="291"/>
    </location>
</feature>
<proteinExistence type="predicted"/>
<evidence type="ECO:0000256" key="2">
    <source>
        <dbReference type="ARBA" id="ARBA00022741"/>
    </source>
</evidence>
<dbReference type="PANTHER" id="PTHR24348:SF22">
    <property type="entry name" value="NON-SPECIFIC SERINE_THREONINE PROTEIN KINASE"/>
    <property type="match status" value="1"/>
</dbReference>
<keyword evidence="1 6" id="KW-0808">Transferase</keyword>
<keyword evidence="4" id="KW-0067">ATP-binding</keyword>
<keyword evidence="2" id="KW-0547">Nucleotide-binding</keyword>
<keyword evidence="3 6" id="KW-0418">Kinase</keyword>
<organism evidence="6 7">
    <name type="scientific">Paenibacillus suaedae</name>
    <dbReference type="NCBI Taxonomy" id="3077233"/>
    <lineage>
        <taxon>Bacteria</taxon>
        <taxon>Bacillati</taxon>
        <taxon>Bacillota</taxon>
        <taxon>Bacilli</taxon>
        <taxon>Bacillales</taxon>
        <taxon>Paenibacillaceae</taxon>
        <taxon>Paenibacillus</taxon>
    </lineage>
</organism>
<gene>
    <name evidence="6" type="ORF">RQP50_23950</name>
</gene>
<dbReference type="GO" id="GO:0016020">
    <property type="term" value="C:membrane"/>
    <property type="evidence" value="ECO:0007669"/>
    <property type="project" value="TreeGrafter"/>
</dbReference>
<evidence type="ECO:0000313" key="7">
    <source>
        <dbReference type="Proteomes" id="UP001250538"/>
    </source>
</evidence>
<dbReference type="PROSITE" id="PS50011">
    <property type="entry name" value="PROTEIN_KINASE_DOM"/>
    <property type="match status" value="1"/>
</dbReference>
<dbReference type="Gene3D" id="1.10.510.10">
    <property type="entry name" value="Transferase(Phosphotransferase) domain 1"/>
    <property type="match status" value="1"/>
</dbReference>
<dbReference type="InterPro" id="IPR045269">
    <property type="entry name" value="Atg1-like"/>
</dbReference>
<dbReference type="RefSeq" id="WP_072730053.1">
    <property type="nucleotide sequence ID" value="NZ_JAVYAA010000007.1"/>
</dbReference>
<dbReference type="PROSITE" id="PS00108">
    <property type="entry name" value="PROTEIN_KINASE_ST"/>
    <property type="match status" value="1"/>
</dbReference>
<evidence type="ECO:0000259" key="5">
    <source>
        <dbReference type="PROSITE" id="PS50011"/>
    </source>
</evidence>
<dbReference type="SUPFAM" id="SSF56112">
    <property type="entry name" value="Protein kinase-like (PK-like)"/>
    <property type="match status" value="1"/>
</dbReference>
<dbReference type="EC" id="2.7.11.1" evidence="6"/>
<dbReference type="GO" id="GO:0005829">
    <property type="term" value="C:cytosol"/>
    <property type="evidence" value="ECO:0007669"/>
    <property type="project" value="TreeGrafter"/>
</dbReference>
<sequence>MKPDYAGICLNRNVVLHHSYKVKKVIACSELANVYAGRKLADGAAVIVKEFYPRQVALRDLDKRTVLCRVPSVQRQYDELREAFLMETQMLQQLSHSNIVRLVDYFEENGTHYMIMEYCKGISLERFVEEGRLVSVADFLRDTILPLASALEYVHAQGIIHRDIKPANIIIGEDGQPKLLDFGSAIYYEKTGHRIFTSTGYSPLEFYSEKSQQGITSDVYSFAATMYFCLSGRTPNDVTRRLFQDNLESVRSLNRSVSPLMERTIRKGLAVRPDKRHASMKQMKAALHAERILLAMVERLLGKHKARQQDDRKQA</sequence>
<dbReference type="InterPro" id="IPR008271">
    <property type="entry name" value="Ser/Thr_kinase_AS"/>
</dbReference>
<dbReference type="GO" id="GO:0005776">
    <property type="term" value="C:autophagosome"/>
    <property type="evidence" value="ECO:0007669"/>
    <property type="project" value="TreeGrafter"/>
</dbReference>
<accession>A0AAJ2K0F5</accession>
<evidence type="ECO:0000256" key="4">
    <source>
        <dbReference type="ARBA" id="ARBA00022840"/>
    </source>
</evidence>
<dbReference type="SMART" id="SM00220">
    <property type="entry name" value="S_TKc"/>
    <property type="match status" value="1"/>
</dbReference>
<dbReference type="Proteomes" id="UP001250538">
    <property type="component" value="Unassembled WGS sequence"/>
</dbReference>
<dbReference type="CDD" id="cd14014">
    <property type="entry name" value="STKc_PknB_like"/>
    <property type="match status" value="1"/>
</dbReference>
<name>A0AAJ2K0F5_9BACL</name>
<dbReference type="GO" id="GO:0004674">
    <property type="term" value="F:protein serine/threonine kinase activity"/>
    <property type="evidence" value="ECO:0007669"/>
    <property type="project" value="UniProtKB-EC"/>
</dbReference>
<dbReference type="EMBL" id="JAVYAA010000007">
    <property type="protein sequence ID" value="MDT8979296.1"/>
    <property type="molecule type" value="Genomic_DNA"/>
</dbReference>